<dbReference type="Proteomes" id="UP001519654">
    <property type="component" value="Unassembled WGS sequence"/>
</dbReference>
<organism evidence="1 2">
    <name type="scientific">Paractinoplanes bogorensis</name>
    <dbReference type="NCBI Taxonomy" id="1610840"/>
    <lineage>
        <taxon>Bacteria</taxon>
        <taxon>Bacillati</taxon>
        <taxon>Actinomycetota</taxon>
        <taxon>Actinomycetes</taxon>
        <taxon>Micromonosporales</taxon>
        <taxon>Micromonosporaceae</taxon>
        <taxon>Paractinoplanes</taxon>
    </lineage>
</organism>
<protein>
    <submittedName>
        <fullName evidence="1">Uncharacterized protein</fullName>
    </submittedName>
</protein>
<gene>
    <name evidence="1" type="ORF">KOI35_26520</name>
</gene>
<name>A0ABS5YUE0_9ACTN</name>
<dbReference type="RefSeq" id="WP_215791325.1">
    <property type="nucleotide sequence ID" value="NZ_JAHKKG010000008.1"/>
</dbReference>
<comment type="caution">
    <text evidence="1">The sequence shown here is derived from an EMBL/GenBank/DDBJ whole genome shotgun (WGS) entry which is preliminary data.</text>
</comment>
<keyword evidence="2" id="KW-1185">Reference proteome</keyword>
<evidence type="ECO:0000313" key="2">
    <source>
        <dbReference type="Proteomes" id="UP001519654"/>
    </source>
</evidence>
<reference evidence="1 2" key="1">
    <citation type="submission" date="2021-06" db="EMBL/GenBank/DDBJ databases">
        <title>Actinoplanes lichenicola sp. nov., and Actinoplanes ovalisporus sp. nov., isolated from lichen in Thailand.</title>
        <authorList>
            <person name="Saeng-In P."/>
            <person name="Kanchanasin P."/>
            <person name="Yuki M."/>
            <person name="Kudo T."/>
            <person name="Ohkuma M."/>
            <person name="Phongsopitanun W."/>
            <person name="Tanasupawat S."/>
        </authorList>
    </citation>
    <scope>NUCLEOTIDE SEQUENCE [LARGE SCALE GENOMIC DNA]</scope>
    <source>
        <strain evidence="1 2">NBRC 110975</strain>
    </source>
</reference>
<sequence>MRSTYETAVEALLRQPFPELAYGRREAFGDVDHHVARLSFTQDFWDDRSEDVVEPARDAIDQERARLAEALSTRWGPAERVDLWADGPSGRPGDFFRRRPRMKMRCPAAARRLP</sequence>
<dbReference type="EMBL" id="JAHKKG010000008">
    <property type="protein sequence ID" value="MBU2667067.1"/>
    <property type="molecule type" value="Genomic_DNA"/>
</dbReference>
<accession>A0ABS5YUE0</accession>
<proteinExistence type="predicted"/>
<evidence type="ECO:0000313" key="1">
    <source>
        <dbReference type="EMBL" id="MBU2667067.1"/>
    </source>
</evidence>